<dbReference type="PANTHER" id="PTHR22595">
    <property type="entry name" value="CHITINASE-RELATED"/>
    <property type="match status" value="1"/>
</dbReference>
<evidence type="ECO:0000256" key="3">
    <source>
        <dbReference type="SAM" id="MobiDB-lite"/>
    </source>
</evidence>
<dbReference type="EMBL" id="MCGO01000024">
    <property type="protein sequence ID" value="ORY43706.1"/>
    <property type="molecule type" value="Genomic_DNA"/>
</dbReference>
<feature type="region of interest" description="Disordered" evidence="3">
    <location>
        <begin position="24"/>
        <end position="56"/>
    </location>
</feature>
<reference evidence="5 6" key="1">
    <citation type="submission" date="2016-07" db="EMBL/GenBank/DDBJ databases">
        <title>Pervasive Adenine N6-methylation of Active Genes in Fungi.</title>
        <authorList>
            <consortium name="DOE Joint Genome Institute"/>
            <person name="Mondo S.J."/>
            <person name="Dannebaum R.O."/>
            <person name="Kuo R.C."/>
            <person name="Labutti K."/>
            <person name="Haridas S."/>
            <person name="Kuo A."/>
            <person name="Salamov A."/>
            <person name="Ahrendt S.R."/>
            <person name="Lipzen A."/>
            <person name="Sullivan W."/>
            <person name="Andreopoulos W.B."/>
            <person name="Clum A."/>
            <person name="Lindquist E."/>
            <person name="Daum C."/>
            <person name="Ramamoorthy G.K."/>
            <person name="Gryganskyi A."/>
            <person name="Culley D."/>
            <person name="Magnuson J.K."/>
            <person name="James T.Y."/>
            <person name="O'Malley M.A."/>
            <person name="Stajich J.E."/>
            <person name="Spatafora J.W."/>
            <person name="Visel A."/>
            <person name="Grigoriev I.V."/>
        </authorList>
    </citation>
    <scope>NUCLEOTIDE SEQUENCE [LARGE SCALE GENOMIC DNA]</scope>
    <source>
        <strain evidence="5 6">JEL800</strain>
    </source>
</reference>
<evidence type="ECO:0000256" key="2">
    <source>
        <dbReference type="ARBA" id="ARBA00023157"/>
    </source>
</evidence>
<dbReference type="Gene3D" id="1.10.530.10">
    <property type="match status" value="1"/>
</dbReference>
<dbReference type="OrthoDB" id="5985073at2759"/>
<evidence type="ECO:0000313" key="6">
    <source>
        <dbReference type="Proteomes" id="UP000193642"/>
    </source>
</evidence>
<dbReference type="GO" id="GO:0016998">
    <property type="term" value="P:cell wall macromolecule catabolic process"/>
    <property type="evidence" value="ECO:0007669"/>
    <property type="project" value="InterPro"/>
</dbReference>
<accession>A0A1Y2C9U2</accession>
<evidence type="ECO:0000259" key="4">
    <source>
        <dbReference type="Pfam" id="PF00182"/>
    </source>
</evidence>
<dbReference type="Pfam" id="PF00182">
    <property type="entry name" value="Glyco_hydro_19"/>
    <property type="match status" value="1"/>
</dbReference>
<dbReference type="SUPFAM" id="SSF53955">
    <property type="entry name" value="Lysozyme-like"/>
    <property type="match status" value="1"/>
</dbReference>
<keyword evidence="1" id="KW-0611">Plant defense</keyword>
<feature type="compositionally biased region" description="Pro residues" evidence="3">
    <location>
        <begin position="26"/>
        <end position="49"/>
    </location>
</feature>
<dbReference type="InterPro" id="IPR000726">
    <property type="entry name" value="Glyco_hydro_19_cat"/>
</dbReference>
<keyword evidence="6" id="KW-1185">Reference proteome</keyword>
<feature type="domain" description="Glycoside hydrolase family 19 catalytic" evidence="4">
    <location>
        <begin position="117"/>
        <end position="183"/>
    </location>
</feature>
<organism evidence="5 6">
    <name type="scientific">Rhizoclosmatium globosum</name>
    <dbReference type="NCBI Taxonomy" id="329046"/>
    <lineage>
        <taxon>Eukaryota</taxon>
        <taxon>Fungi</taxon>
        <taxon>Fungi incertae sedis</taxon>
        <taxon>Chytridiomycota</taxon>
        <taxon>Chytridiomycota incertae sedis</taxon>
        <taxon>Chytridiomycetes</taxon>
        <taxon>Chytridiales</taxon>
        <taxon>Chytriomycetaceae</taxon>
        <taxon>Rhizoclosmatium</taxon>
    </lineage>
</organism>
<protein>
    <submittedName>
        <fullName evidence="5">Lysozyme-like protein</fullName>
    </submittedName>
</protein>
<gene>
    <name evidence="5" type="ORF">BCR33DRAFT_246582</name>
</gene>
<dbReference type="InterPro" id="IPR023346">
    <property type="entry name" value="Lysozyme-like_dom_sf"/>
</dbReference>
<name>A0A1Y2C9U2_9FUNG</name>
<keyword evidence="2" id="KW-1015">Disulfide bond</keyword>
<dbReference type="GO" id="GO:0006032">
    <property type="term" value="P:chitin catabolic process"/>
    <property type="evidence" value="ECO:0007669"/>
    <property type="project" value="InterPro"/>
</dbReference>
<dbReference type="Proteomes" id="UP000193642">
    <property type="component" value="Unassembled WGS sequence"/>
</dbReference>
<comment type="caution">
    <text evidence="5">The sequence shown here is derived from an EMBL/GenBank/DDBJ whole genome shotgun (WGS) entry which is preliminary data.</text>
</comment>
<proteinExistence type="predicted"/>
<evidence type="ECO:0000256" key="1">
    <source>
        <dbReference type="ARBA" id="ARBA00022821"/>
    </source>
</evidence>
<dbReference type="AlphaFoldDB" id="A0A1Y2C9U2"/>
<evidence type="ECO:0000313" key="5">
    <source>
        <dbReference type="EMBL" id="ORY43706.1"/>
    </source>
</evidence>
<dbReference type="PANTHER" id="PTHR22595:SF79">
    <property type="entry name" value="CHITINASE 12"/>
    <property type="match status" value="1"/>
</dbReference>
<sequence length="238" mass="25763">MHLPHLPQQHRKYLHRHLRQLQLHLPPSPTPAPPPPSPTPAPVPEPTPAAPQQAAGSIQSFLSSSQYYAATGACVSQSPSYASLINGFSGTAMSGANEVALMMGNLALESAGFSATKSYNCNQVYCGRGYIQLTGLDNYQAAANALGRPDIVSNPDVVSNDPDTNWAVAAWYWRTRVQGTFSSMGVNMKASILAIDPDENCPSHAGNPYYLGPNMDRVHLIQCFQQQWTGRSDTDYNC</sequence>
<dbReference type="GO" id="GO:0004568">
    <property type="term" value="F:chitinase activity"/>
    <property type="evidence" value="ECO:0007669"/>
    <property type="project" value="InterPro"/>
</dbReference>
<dbReference type="GO" id="GO:0006952">
    <property type="term" value="P:defense response"/>
    <property type="evidence" value="ECO:0007669"/>
    <property type="project" value="UniProtKB-KW"/>
</dbReference>